<protein>
    <recommendedName>
        <fullName evidence="5">Chloramphenicol phosphotransferase</fullName>
    </recommendedName>
</protein>
<dbReference type="AlphaFoldDB" id="A0A7X4XVY8"/>
<accession>A0A7X4XVY8</accession>
<gene>
    <name evidence="3" type="ORF">CAG72_02410</name>
</gene>
<evidence type="ECO:0000256" key="1">
    <source>
        <dbReference type="PIRSR" id="PIRSR007531-1"/>
    </source>
</evidence>
<feature type="binding site" evidence="2">
    <location>
        <begin position="8"/>
        <end position="15"/>
    </location>
    <ligand>
        <name>ATP</name>
        <dbReference type="ChEBI" id="CHEBI:30616"/>
    </ligand>
</feature>
<feature type="active site" evidence="1">
    <location>
        <position position="35"/>
    </location>
</feature>
<sequence>MGLIFLNGPSSAGKSSIARELQHCLDDYYLHLGIDTFIAMMPDNANALGESDQKADGFYWQTQLLQNQPVKRISSGSFGKKVNTVYRTTVRHMIDSGLKVSVDDVIDGETEMAIWQSVLAGCNCLYIGVTCSDESLRLRERKRGDRLPGSAIEQASRVHQGISYDLTVNTDRLSASECAETIKRYIALIGS</sequence>
<proteinExistence type="predicted"/>
<dbReference type="Gene3D" id="3.40.50.300">
    <property type="entry name" value="P-loop containing nucleotide triphosphate hydrolases"/>
    <property type="match status" value="1"/>
</dbReference>
<dbReference type="OrthoDB" id="9811101at2"/>
<dbReference type="EMBL" id="WXWW01000042">
    <property type="protein sequence ID" value="NAW64058.1"/>
    <property type="molecule type" value="Genomic_DNA"/>
</dbReference>
<evidence type="ECO:0000256" key="2">
    <source>
        <dbReference type="PIRSR" id="PIRSR007531-2"/>
    </source>
</evidence>
<dbReference type="InterPro" id="IPR027417">
    <property type="entry name" value="P-loop_NTPase"/>
</dbReference>
<evidence type="ECO:0000313" key="3">
    <source>
        <dbReference type="EMBL" id="NAW64058.1"/>
    </source>
</evidence>
<reference evidence="3 4" key="1">
    <citation type="submission" date="2017-05" db="EMBL/GenBank/DDBJ databases">
        <title>High clonality and local adaptation shapes Vibrionaceae linages within an endangered oasis.</title>
        <authorList>
            <person name="Vazquez-Rosas-Landa M."/>
        </authorList>
    </citation>
    <scope>NUCLEOTIDE SEQUENCE [LARGE SCALE GENOMIC DNA]</scope>
    <source>
        <strain evidence="3 4">P46_P4S1P180</strain>
    </source>
</reference>
<dbReference type="RefSeq" id="WP_161442610.1">
    <property type="nucleotide sequence ID" value="NZ_WXWU01000044.1"/>
</dbReference>
<dbReference type="Pfam" id="PF07931">
    <property type="entry name" value="CPT"/>
    <property type="match status" value="1"/>
</dbReference>
<dbReference type="GO" id="GO:0005524">
    <property type="term" value="F:ATP binding"/>
    <property type="evidence" value="ECO:0007669"/>
    <property type="project" value="InterPro"/>
</dbReference>
<name>A0A7X4XVY8_9GAMM</name>
<dbReference type="InterPro" id="IPR012853">
    <property type="entry name" value="CPT"/>
</dbReference>
<dbReference type="Proteomes" id="UP000465712">
    <property type="component" value="Unassembled WGS sequence"/>
</dbReference>
<dbReference type="SUPFAM" id="SSF52540">
    <property type="entry name" value="P-loop containing nucleoside triphosphate hydrolases"/>
    <property type="match status" value="1"/>
</dbReference>
<dbReference type="GO" id="GO:0016740">
    <property type="term" value="F:transferase activity"/>
    <property type="evidence" value="ECO:0007669"/>
    <property type="project" value="InterPro"/>
</dbReference>
<organism evidence="3 4">
    <name type="scientific">Photobacterium halotolerans</name>
    <dbReference type="NCBI Taxonomy" id="265726"/>
    <lineage>
        <taxon>Bacteria</taxon>
        <taxon>Pseudomonadati</taxon>
        <taxon>Pseudomonadota</taxon>
        <taxon>Gammaproteobacteria</taxon>
        <taxon>Vibrionales</taxon>
        <taxon>Vibrionaceae</taxon>
        <taxon>Photobacterium</taxon>
    </lineage>
</organism>
<evidence type="ECO:0008006" key="5">
    <source>
        <dbReference type="Google" id="ProtNLM"/>
    </source>
</evidence>
<dbReference type="PIRSF" id="PIRSF007531">
    <property type="entry name" value="CPT"/>
    <property type="match status" value="1"/>
</dbReference>
<evidence type="ECO:0000313" key="4">
    <source>
        <dbReference type="Proteomes" id="UP000465712"/>
    </source>
</evidence>
<comment type="caution">
    <text evidence="3">The sequence shown here is derived from an EMBL/GenBank/DDBJ whole genome shotgun (WGS) entry which is preliminary data.</text>
</comment>